<dbReference type="PIRSF" id="PIRSF005426">
    <property type="entry name" value="Frp"/>
    <property type="match status" value="1"/>
</dbReference>
<organism evidence="7 8">
    <name type="scientific">Oceanobacillus caeni</name>
    <dbReference type="NCBI Taxonomy" id="405946"/>
    <lineage>
        <taxon>Bacteria</taxon>
        <taxon>Bacillati</taxon>
        <taxon>Bacillota</taxon>
        <taxon>Bacilli</taxon>
        <taxon>Bacillales</taxon>
        <taxon>Bacillaceae</taxon>
        <taxon>Oceanobacillus</taxon>
    </lineage>
</organism>
<reference evidence="7 8" key="1">
    <citation type="submission" date="2015-07" db="EMBL/GenBank/DDBJ databases">
        <title>High-quality draft genome sequence of Oceanobacillus caeni HM6, a bacillus isolated from a human feces.</title>
        <authorList>
            <person name="Kumar J."/>
            <person name="Verma M.K."/>
            <person name="Pandey R."/>
            <person name="Bhambi M."/>
            <person name="Chauhan N."/>
        </authorList>
    </citation>
    <scope>NUCLEOTIDE SEQUENCE [LARGE SCALE GENOMIC DNA]</scope>
    <source>
        <strain evidence="7 8">HM6</strain>
    </source>
</reference>
<dbReference type="InterPro" id="IPR016446">
    <property type="entry name" value="Flavin_OxRdtase_Frp"/>
</dbReference>
<dbReference type="Gene3D" id="3.40.109.10">
    <property type="entry name" value="NADH Oxidase"/>
    <property type="match status" value="1"/>
</dbReference>
<dbReference type="SUPFAM" id="SSF55469">
    <property type="entry name" value="FMN-dependent nitroreductase-like"/>
    <property type="match status" value="1"/>
</dbReference>
<gene>
    <name evidence="7" type="ORF">AFL42_15215</name>
</gene>
<sequence>MNETINLLNNHRSIREYTEENVKREHLDAIIKSAMMGPNWANGQQVTVIEVQNKVKKKKLSDLAGGQAWIDEAPVIFIFCLDFHRLKVAAENQNQSFTLTNDSEFILIGSTDVGIALGRAVTAAESLGLGTVPIGGIRRNPEEVIELLELPQYVFPIAGLVVGHPANQPTQKPRLPLEAVHHKEKYNDKLHDYIRTYDERMSVYLEKRTSGADNSNWSYKIIDFYKRRLPLEYGHVYEVLQKQGFYLGKK</sequence>
<evidence type="ECO:0000313" key="7">
    <source>
        <dbReference type="EMBL" id="KPH71446.1"/>
    </source>
</evidence>
<dbReference type="EMBL" id="LGTK01000074">
    <property type="protein sequence ID" value="KPH71446.1"/>
    <property type="molecule type" value="Genomic_DNA"/>
</dbReference>
<comment type="caution">
    <text evidence="7">The sequence shown here is derived from an EMBL/GenBank/DDBJ whole genome shotgun (WGS) entry which is preliminary data.</text>
</comment>
<keyword evidence="5" id="KW-0521">NADP</keyword>
<evidence type="ECO:0000256" key="1">
    <source>
        <dbReference type="ARBA" id="ARBA00008366"/>
    </source>
</evidence>
<keyword evidence="2 5" id="KW-0285">Flavoprotein</keyword>
<evidence type="ECO:0000256" key="2">
    <source>
        <dbReference type="ARBA" id="ARBA00022630"/>
    </source>
</evidence>
<accession>A0ABR5MG42</accession>
<comment type="similarity">
    <text evidence="1 5">Belongs to the flavin oxidoreductase frp family.</text>
</comment>
<evidence type="ECO:0000256" key="3">
    <source>
        <dbReference type="ARBA" id="ARBA00022643"/>
    </source>
</evidence>
<dbReference type="Proteomes" id="UP000037854">
    <property type="component" value="Unassembled WGS sequence"/>
</dbReference>
<evidence type="ECO:0000256" key="5">
    <source>
        <dbReference type="PIRNR" id="PIRNR005426"/>
    </source>
</evidence>
<dbReference type="PANTHER" id="PTHR43425:SF2">
    <property type="entry name" value="OXYGEN-INSENSITIVE NADPH NITROREDUCTASE"/>
    <property type="match status" value="1"/>
</dbReference>
<dbReference type="RefSeq" id="WP_060669098.1">
    <property type="nucleotide sequence ID" value="NZ_JARTGE010000104.1"/>
</dbReference>
<evidence type="ECO:0000256" key="4">
    <source>
        <dbReference type="ARBA" id="ARBA00023002"/>
    </source>
</evidence>
<proteinExistence type="inferred from homology"/>
<dbReference type="CDD" id="cd02146">
    <property type="entry name" value="NfsA-like"/>
    <property type="match status" value="1"/>
</dbReference>
<keyword evidence="8" id="KW-1185">Reference proteome</keyword>
<evidence type="ECO:0000313" key="8">
    <source>
        <dbReference type="Proteomes" id="UP000037854"/>
    </source>
</evidence>
<keyword evidence="3 5" id="KW-0288">FMN</keyword>
<dbReference type="Pfam" id="PF00881">
    <property type="entry name" value="Nitroreductase"/>
    <property type="match status" value="1"/>
</dbReference>
<keyword evidence="4 5" id="KW-0560">Oxidoreductase</keyword>
<dbReference type="InterPro" id="IPR029479">
    <property type="entry name" value="Nitroreductase"/>
</dbReference>
<feature type="domain" description="Nitroreductase" evidence="6">
    <location>
        <begin position="10"/>
        <end position="164"/>
    </location>
</feature>
<evidence type="ECO:0000259" key="6">
    <source>
        <dbReference type="Pfam" id="PF00881"/>
    </source>
</evidence>
<dbReference type="InterPro" id="IPR000415">
    <property type="entry name" value="Nitroreductase-like"/>
</dbReference>
<protein>
    <submittedName>
        <fullName evidence="7">FMN reductase</fullName>
    </submittedName>
</protein>
<dbReference type="PANTHER" id="PTHR43425">
    <property type="entry name" value="OXYGEN-INSENSITIVE NADPH NITROREDUCTASE"/>
    <property type="match status" value="1"/>
</dbReference>
<name>A0ABR5MG42_9BACI</name>